<proteinExistence type="predicted"/>
<dbReference type="EMBL" id="JAAHBZ010000020">
    <property type="protein sequence ID" value="NES31708.1"/>
    <property type="molecule type" value="Genomic_DNA"/>
</dbReference>
<evidence type="ECO:0000256" key="1">
    <source>
        <dbReference type="SAM" id="SignalP"/>
    </source>
</evidence>
<organism evidence="2 5">
    <name type="scientific">Micromonospora terminaliae</name>
    <dbReference type="NCBI Taxonomy" id="1914461"/>
    <lineage>
        <taxon>Bacteria</taxon>
        <taxon>Bacillati</taxon>
        <taxon>Actinomycetota</taxon>
        <taxon>Actinomycetes</taxon>
        <taxon>Micromonosporales</taxon>
        <taxon>Micromonosporaceae</taxon>
        <taxon>Micromonospora</taxon>
    </lineage>
</organism>
<dbReference type="CDD" id="cd00257">
    <property type="entry name" value="beta-trefoil_FSCN-like"/>
    <property type="match status" value="1"/>
</dbReference>
<reference evidence="3 4" key="1">
    <citation type="submission" date="2019-10" db="EMBL/GenBank/DDBJ databases">
        <title>Genome Sequence of Micromonospora terminaliae DSM 101760.</title>
        <authorList>
            <person name="Guo L."/>
        </authorList>
    </citation>
    <scope>NUCLEOTIDE SEQUENCE [LARGE SCALE GENOMIC DNA]</scope>
    <source>
        <strain evidence="3 4">DSM 101760</strain>
    </source>
</reference>
<dbReference type="EMBL" id="CP045309">
    <property type="protein sequence ID" value="QGL46112.1"/>
    <property type="molecule type" value="Genomic_DNA"/>
</dbReference>
<evidence type="ECO:0000313" key="4">
    <source>
        <dbReference type="Proteomes" id="UP000402241"/>
    </source>
</evidence>
<reference evidence="2 5" key="2">
    <citation type="submission" date="2020-02" db="EMBL/GenBank/DDBJ databases">
        <title>WGS of Micromonospora spp. isolated from hot spring.</title>
        <authorList>
            <person name="Thawai C."/>
        </authorList>
    </citation>
    <scope>NUCLEOTIDE SEQUENCE [LARGE SCALE GENOMIC DNA]</scope>
    <source>
        <strain evidence="2 5">TMS7</strain>
    </source>
</reference>
<gene>
    <name evidence="2" type="ORF">G3561_29635</name>
    <name evidence="3" type="ORF">GCE86_03040</name>
</gene>
<dbReference type="Proteomes" id="UP000402241">
    <property type="component" value="Chromosome"/>
</dbReference>
<dbReference type="SUPFAM" id="SSF50405">
    <property type="entry name" value="Actin-crosslinking proteins"/>
    <property type="match status" value="1"/>
</dbReference>
<feature type="chain" id="PRO_5042500044" evidence="1">
    <location>
        <begin position="38"/>
        <end position="187"/>
    </location>
</feature>
<dbReference type="AlphaFoldDB" id="A0AAJ2ZKL4"/>
<keyword evidence="4" id="KW-1185">Reference proteome</keyword>
<protein>
    <submittedName>
        <fullName evidence="2">Uncharacterized protein</fullName>
    </submittedName>
</protein>
<dbReference type="InterPro" id="IPR008999">
    <property type="entry name" value="Actin-crosslinking"/>
</dbReference>
<evidence type="ECO:0000313" key="2">
    <source>
        <dbReference type="EMBL" id="NES31708.1"/>
    </source>
</evidence>
<dbReference type="Proteomes" id="UP000477779">
    <property type="component" value="Unassembled WGS sequence"/>
</dbReference>
<evidence type="ECO:0000313" key="5">
    <source>
        <dbReference type="Proteomes" id="UP000477779"/>
    </source>
</evidence>
<evidence type="ECO:0000313" key="3">
    <source>
        <dbReference type="EMBL" id="QGL46112.1"/>
    </source>
</evidence>
<name>A0AAJ2ZKL4_9ACTN</name>
<feature type="signal peptide" evidence="1">
    <location>
        <begin position="1"/>
        <end position="37"/>
    </location>
</feature>
<keyword evidence="1" id="KW-0732">Signal</keyword>
<sequence>MTRGKPSFGVLKFGRYLLVLAAAVLVINFFGPQSASAATYYNATSATPSALAETCSTGSNAIYSFAASKYVSPNLTTSAAPLQARADNVGAWEKFCIVQWSRDEHVIISIAANKFVSARMNEPGYPLRASADTVGTWEKFSIGYVDGAAQFLSLANRKYVSARMNEPGYPLQASVDFDGPWERFCIC</sequence>
<accession>A0AAJ2ZKL4</accession>
<dbReference type="Gene3D" id="2.80.10.50">
    <property type="match status" value="1"/>
</dbReference>